<dbReference type="Proteomes" id="UP001234989">
    <property type="component" value="Chromosome 9"/>
</dbReference>
<gene>
    <name evidence="1" type="ORF">MTR67_040040</name>
</gene>
<reference evidence="1" key="1">
    <citation type="submission" date="2023-08" db="EMBL/GenBank/DDBJ databases">
        <title>A de novo genome assembly of Solanum verrucosum Schlechtendal, a Mexican diploid species geographically isolated from the other diploid A-genome species in potato relatives.</title>
        <authorList>
            <person name="Hosaka K."/>
        </authorList>
    </citation>
    <scope>NUCLEOTIDE SEQUENCE</scope>
    <source>
        <tissue evidence="1">Young leaves</tissue>
    </source>
</reference>
<evidence type="ECO:0000313" key="2">
    <source>
        <dbReference type="Proteomes" id="UP001234989"/>
    </source>
</evidence>
<protein>
    <submittedName>
        <fullName evidence="1">Uncharacterized protein</fullName>
    </submittedName>
</protein>
<sequence>MDGYHSSIQMAPYERRCRFPIGWFEVGEATLNPSKKFNSLEIDLKQLTVVKSPMQM</sequence>
<evidence type="ECO:0000313" key="1">
    <source>
        <dbReference type="EMBL" id="WMV46655.1"/>
    </source>
</evidence>
<name>A0AAF0ZRA9_SOLVR</name>
<dbReference type="AlphaFoldDB" id="A0AAF0ZRA9"/>
<keyword evidence="2" id="KW-1185">Reference proteome</keyword>
<proteinExistence type="predicted"/>
<accession>A0AAF0ZRA9</accession>
<organism evidence="1 2">
    <name type="scientific">Solanum verrucosum</name>
    <dbReference type="NCBI Taxonomy" id="315347"/>
    <lineage>
        <taxon>Eukaryota</taxon>
        <taxon>Viridiplantae</taxon>
        <taxon>Streptophyta</taxon>
        <taxon>Embryophyta</taxon>
        <taxon>Tracheophyta</taxon>
        <taxon>Spermatophyta</taxon>
        <taxon>Magnoliopsida</taxon>
        <taxon>eudicotyledons</taxon>
        <taxon>Gunneridae</taxon>
        <taxon>Pentapetalae</taxon>
        <taxon>asterids</taxon>
        <taxon>lamiids</taxon>
        <taxon>Solanales</taxon>
        <taxon>Solanaceae</taxon>
        <taxon>Solanoideae</taxon>
        <taxon>Solaneae</taxon>
        <taxon>Solanum</taxon>
    </lineage>
</organism>
<dbReference type="EMBL" id="CP133620">
    <property type="protein sequence ID" value="WMV46655.1"/>
    <property type="molecule type" value="Genomic_DNA"/>
</dbReference>